<feature type="domain" description="Potassium channel" evidence="2">
    <location>
        <begin position="81"/>
        <end position="157"/>
    </location>
</feature>
<name>A0ABQ4I5C8_9ACTN</name>
<evidence type="ECO:0000256" key="1">
    <source>
        <dbReference type="SAM" id="Phobius"/>
    </source>
</evidence>
<protein>
    <submittedName>
        <fullName evidence="3">Membrane protein</fullName>
    </submittedName>
</protein>
<feature type="transmembrane region" description="Helical" evidence="1">
    <location>
        <begin position="129"/>
        <end position="153"/>
    </location>
</feature>
<keyword evidence="1" id="KW-0812">Transmembrane</keyword>
<feature type="transmembrane region" description="Helical" evidence="1">
    <location>
        <begin position="31"/>
        <end position="50"/>
    </location>
</feature>
<dbReference type="Pfam" id="PF07885">
    <property type="entry name" value="Ion_trans_2"/>
    <property type="match status" value="1"/>
</dbReference>
<reference evidence="3 4" key="1">
    <citation type="submission" date="2021-01" db="EMBL/GenBank/DDBJ databases">
        <title>Whole genome shotgun sequence of Verrucosispora andamanensis NBRC 109075.</title>
        <authorList>
            <person name="Komaki H."/>
            <person name="Tamura T."/>
        </authorList>
    </citation>
    <scope>NUCLEOTIDE SEQUENCE [LARGE SCALE GENOMIC DNA]</scope>
    <source>
        <strain evidence="3 4">NBRC 109075</strain>
    </source>
</reference>
<feature type="transmembrane region" description="Helical" evidence="1">
    <location>
        <begin position="71"/>
        <end position="91"/>
    </location>
</feature>
<comment type="caution">
    <text evidence="3">The sequence shown here is derived from an EMBL/GenBank/DDBJ whole genome shotgun (WGS) entry which is preliminary data.</text>
</comment>
<evidence type="ECO:0000313" key="4">
    <source>
        <dbReference type="Proteomes" id="UP000647017"/>
    </source>
</evidence>
<dbReference type="InterPro" id="IPR013099">
    <property type="entry name" value="K_chnl_dom"/>
</dbReference>
<organism evidence="3 4">
    <name type="scientific">Micromonospora andamanensis</name>
    <dbReference type="NCBI Taxonomy" id="1287068"/>
    <lineage>
        <taxon>Bacteria</taxon>
        <taxon>Bacillati</taxon>
        <taxon>Actinomycetota</taxon>
        <taxon>Actinomycetes</taxon>
        <taxon>Micromonosporales</taxon>
        <taxon>Micromonosporaceae</taxon>
        <taxon>Micromonospora</taxon>
    </lineage>
</organism>
<dbReference type="Gene3D" id="1.10.287.70">
    <property type="match status" value="1"/>
</dbReference>
<gene>
    <name evidence="3" type="ORF">Van01_63110</name>
</gene>
<proteinExistence type="predicted"/>
<dbReference type="EMBL" id="BOOZ01000079">
    <property type="protein sequence ID" value="GIJ13097.1"/>
    <property type="molecule type" value="Genomic_DNA"/>
</dbReference>
<dbReference type="Proteomes" id="UP000647017">
    <property type="component" value="Unassembled WGS sequence"/>
</dbReference>
<evidence type="ECO:0000259" key="2">
    <source>
        <dbReference type="Pfam" id="PF07885"/>
    </source>
</evidence>
<sequence length="160" mass="17361">MTRRRASLACALLFVTYFVVPVESDPDPTRLGLRIALTLLILGVVAWLVTGQVRRQIVAATRERAAPPMTHLVLALMAGLLAFALADYVIARVAPAQFVNLETRVDALYFALSTLTTIGYGDVHAHGQLARVLVCAQMVFSIGVIATGFSLVVKRLTERV</sequence>
<dbReference type="SUPFAM" id="SSF81324">
    <property type="entry name" value="Voltage-gated potassium channels"/>
    <property type="match status" value="1"/>
</dbReference>
<evidence type="ECO:0000313" key="3">
    <source>
        <dbReference type="EMBL" id="GIJ13097.1"/>
    </source>
</evidence>
<keyword evidence="1" id="KW-1133">Transmembrane helix</keyword>
<accession>A0ABQ4I5C8</accession>
<keyword evidence="4" id="KW-1185">Reference proteome</keyword>
<keyword evidence="1" id="KW-0472">Membrane</keyword>